<dbReference type="Pfam" id="PF05496">
    <property type="entry name" value="RuvB_N"/>
    <property type="match status" value="1"/>
</dbReference>
<feature type="binding site" evidence="9">
    <location>
        <position position="63"/>
    </location>
    <ligand>
        <name>ATP</name>
        <dbReference type="ChEBI" id="CHEBI:30616"/>
    </ligand>
</feature>
<dbReference type="RefSeq" id="WP_216548864.1">
    <property type="nucleotide sequence ID" value="NZ_JAHLQO010000003.1"/>
</dbReference>
<keyword evidence="6 9" id="KW-0238">DNA-binding</keyword>
<keyword evidence="1 9" id="KW-0963">Cytoplasm</keyword>
<name>A0ABS6FIH4_9FIRM</name>
<feature type="binding site" evidence="9">
    <location>
        <position position="22"/>
    </location>
    <ligand>
        <name>ATP</name>
        <dbReference type="ChEBI" id="CHEBI:30616"/>
    </ligand>
</feature>
<feature type="binding site" evidence="9">
    <location>
        <position position="67"/>
    </location>
    <ligand>
        <name>ATP</name>
        <dbReference type="ChEBI" id="CHEBI:30616"/>
    </ligand>
</feature>
<feature type="binding site" evidence="9">
    <location>
        <position position="67"/>
    </location>
    <ligand>
        <name>Mg(2+)</name>
        <dbReference type="ChEBI" id="CHEBI:18420"/>
    </ligand>
</feature>
<evidence type="ECO:0000313" key="11">
    <source>
        <dbReference type="EMBL" id="MBU5669015.1"/>
    </source>
</evidence>
<evidence type="ECO:0000256" key="6">
    <source>
        <dbReference type="ARBA" id="ARBA00023125"/>
    </source>
</evidence>
<dbReference type="NCBIfam" id="NF000868">
    <property type="entry name" value="PRK00080.1"/>
    <property type="match status" value="1"/>
</dbReference>
<comment type="function">
    <text evidence="9">The RuvA-RuvB-RuvC complex processes Holliday junction (HJ) DNA during genetic recombination and DNA repair, while the RuvA-RuvB complex plays an important role in the rescue of blocked DNA replication forks via replication fork reversal (RFR). RuvA specifically binds to HJ cruciform DNA, conferring on it an open structure. The RuvB hexamer acts as an ATP-dependent pump, pulling dsDNA into and through the RuvAB complex. RuvB forms 2 homohexamers on either side of HJ DNA bound by 1 or 2 RuvA tetramers; 4 subunits per hexamer contact DNA at a time. Coordinated motions by a converter formed by DNA-disengaged RuvB subunits stimulates ATP hydrolysis and nucleotide exchange. Immobilization of the converter enables RuvB to convert the ATP-contained energy into a lever motion, pulling 2 nucleotides of DNA out of the RuvA tetramer per ATP hydrolyzed, thus driving DNA branch migration. The RuvB motors rotate together with the DNA substrate, which together with the progressing nucleotide cycle form the mechanistic basis for DNA recombination by continuous HJ branch migration. Branch migration allows RuvC to scan DNA until it finds its consensus sequence, where it cleaves and resolves cruciform DNA.</text>
</comment>
<evidence type="ECO:0000256" key="3">
    <source>
        <dbReference type="ARBA" id="ARBA00022763"/>
    </source>
</evidence>
<dbReference type="GO" id="GO:0003678">
    <property type="term" value="F:DNA helicase activity"/>
    <property type="evidence" value="ECO:0007669"/>
    <property type="project" value="UniProtKB-EC"/>
</dbReference>
<evidence type="ECO:0000256" key="2">
    <source>
        <dbReference type="ARBA" id="ARBA00022741"/>
    </source>
</evidence>
<evidence type="ECO:0000256" key="8">
    <source>
        <dbReference type="ARBA" id="ARBA00023204"/>
    </source>
</evidence>
<feature type="binding site" evidence="9">
    <location>
        <position position="172"/>
    </location>
    <ligand>
        <name>ATP</name>
        <dbReference type="ChEBI" id="CHEBI:30616"/>
    </ligand>
</feature>
<evidence type="ECO:0000256" key="7">
    <source>
        <dbReference type="ARBA" id="ARBA00023172"/>
    </source>
</evidence>
<accession>A0ABS6FIH4</accession>
<feature type="binding site" evidence="9">
    <location>
        <position position="316"/>
    </location>
    <ligand>
        <name>DNA</name>
        <dbReference type="ChEBI" id="CHEBI:16991"/>
    </ligand>
</feature>
<proteinExistence type="inferred from homology"/>
<feature type="binding site" evidence="9">
    <location>
        <position position="66"/>
    </location>
    <ligand>
        <name>ATP</name>
        <dbReference type="ChEBI" id="CHEBI:30616"/>
    </ligand>
</feature>
<reference evidence="11 12" key="1">
    <citation type="submission" date="2021-06" db="EMBL/GenBank/DDBJ databases">
        <authorList>
            <person name="Sun Q."/>
            <person name="Li D."/>
        </authorList>
    </citation>
    <scope>NUCLEOTIDE SEQUENCE [LARGE SCALE GENOMIC DNA]</scope>
    <source>
        <strain evidence="11 12">MSJ-1</strain>
    </source>
</reference>
<dbReference type="PANTHER" id="PTHR42848:SF1">
    <property type="entry name" value="HOLLIDAY JUNCTION BRANCH MIGRATION COMPLEX SUBUNIT RUVB"/>
    <property type="match status" value="1"/>
</dbReference>
<feature type="binding site" evidence="9">
    <location>
        <position position="292"/>
    </location>
    <ligand>
        <name>DNA</name>
        <dbReference type="ChEBI" id="CHEBI:16991"/>
    </ligand>
</feature>
<keyword evidence="4 9" id="KW-0378">Hydrolase</keyword>
<dbReference type="InterPro" id="IPR008823">
    <property type="entry name" value="RuvB_wg_C"/>
</dbReference>
<sequence length="333" mass="37179">MENERLVEPQLTEEDYKEVSLRPKWLEEYIGQDKVVNKLKIFIEAAKNRSEPLDHTLLSGPPGLGKTTLAGIIANEMGVNLKVTSGPAIEKQGDLASILTNLSADDVLFIDEIHRINKSVEEILYPAMEDHALDIIIGKGPSARSIRLDLAPFTLIGATTRAGMLTSPLRDRFGVLLNLELYDVKSLVEIIIRSARILDIPIDKEGALEIAKRSRGTPRIANRLLKRVRDYAEVKEEGVITTKVAIKGLNMLEIDKYGLDNIDRKIILTMIEKFSGRPVGIDAISASIGEDRGTVEDVYEPYLMQIGFILRTPRGRVATKMAYDHFGIEYKEN</sequence>
<feature type="region of interest" description="Head domain (RuvB-H)" evidence="9">
    <location>
        <begin position="256"/>
        <end position="333"/>
    </location>
</feature>
<feature type="binding site" evidence="9">
    <location>
        <position position="68"/>
    </location>
    <ligand>
        <name>ATP</name>
        <dbReference type="ChEBI" id="CHEBI:30616"/>
    </ligand>
</feature>
<dbReference type="PANTHER" id="PTHR42848">
    <property type="match status" value="1"/>
</dbReference>
<comment type="caution">
    <text evidence="9">Lacks conserved residue(s) required for the propagation of feature annotation.</text>
</comment>
<gene>
    <name evidence="9 11" type="primary">ruvB</name>
    <name evidence="11" type="ORF">KQI68_04080</name>
</gene>
<comment type="caution">
    <text evidence="11">The sequence shown here is derived from an EMBL/GenBank/DDBJ whole genome shotgun (WGS) entry which is preliminary data.</text>
</comment>
<dbReference type="HAMAP" id="MF_00016">
    <property type="entry name" value="DNA_HJ_migration_RuvB"/>
    <property type="match status" value="1"/>
</dbReference>
<dbReference type="Pfam" id="PF05491">
    <property type="entry name" value="WHD_RuvB"/>
    <property type="match status" value="1"/>
</dbReference>
<feature type="binding site" evidence="9">
    <location>
        <position position="182"/>
    </location>
    <ligand>
        <name>ATP</name>
        <dbReference type="ChEBI" id="CHEBI:30616"/>
    </ligand>
</feature>
<dbReference type="InterPro" id="IPR003593">
    <property type="entry name" value="AAA+_ATPase"/>
</dbReference>
<comment type="subunit">
    <text evidence="9">Homohexamer. Forms an RuvA(8)-RuvB(12)-Holliday junction (HJ) complex. HJ DNA is sandwiched between 2 RuvA tetramers; dsDNA enters through RuvA and exits via RuvB. An RuvB hexamer assembles on each DNA strand where it exits the tetramer. Each RuvB hexamer is contacted by two RuvA subunits (via domain III) on 2 adjacent RuvB subunits; this complex drives branch migration. In the full resolvosome a probable DNA-RuvA(4)-RuvB(12)-RuvC(2) complex forms which resolves the HJ.</text>
</comment>
<feature type="region of interest" description="Small ATPAse domain (RuvB-S)" evidence="9">
    <location>
        <begin position="183"/>
        <end position="253"/>
    </location>
</feature>
<evidence type="ECO:0000256" key="5">
    <source>
        <dbReference type="ARBA" id="ARBA00022840"/>
    </source>
</evidence>
<evidence type="ECO:0000313" key="12">
    <source>
        <dbReference type="Proteomes" id="UP000783742"/>
    </source>
</evidence>
<dbReference type="Proteomes" id="UP000783742">
    <property type="component" value="Unassembled WGS sequence"/>
</dbReference>
<feature type="binding site" evidence="9">
    <location>
        <position position="219"/>
    </location>
    <ligand>
        <name>ATP</name>
        <dbReference type="ChEBI" id="CHEBI:30616"/>
    </ligand>
</feature>
<evidence type="ECO:0000256" key="1">
    <source>
        <dbReference type="ARBA" id="ARBA00022490"/>
    </source>
</evidence>
<dbReference type="GO" id="GO:0016787">
    <property type="term" value="F:hydrolase activity"/>
    <property type="evidence" value="ECO:0007669"/>
    <property type="project" value="UniProtKB-KW"/>
</dbReference>
<feature type="binding site" evidence="9">
    <location>
        <position position="311"/>
    </location>
    <ligand>
        <name>DNA</name>
        <dbReference type="ChEBI" id="CHEBI:16991"/>
    </ligand>
</feature>
<dbReference type="EMBL" id="JAHLQO010000003">
    <property type="protein sequence ID" value="MBU5669015.1"/>
    <property type="molecule type" value="Genomic_DNA"/>
</dbReference>
<evidence type="ECO:0000256" key="4">
    <source>
        <dbReference type="ARBA" id="ARBA00022801"/>
    </source>
</evidence>
<keyword evidence="8 9" id="KW-0234">DNA repair</keyword>
<dbReference type="NCBIfam" id="TIGR00635">
    <property type="entry name" value="ruvB"/>
    <property type="match status" value="1"/>
</dbReference>
<keyword evidence="5 9" id="KW-0067">ATP-binding</keyword>
<dbReference type="InterPro" id="IPR004605">
    <property type="entry name" value="DNA_helicase_Holl-junc_RuvB"/>
</dbReference>
<keyword evidence="11" id="KW-0347">Helicase</keyword>
<comment type="domain">
    <text evidence="9">Has 3 domains, the large (RuvB-L) and small ATPase (RuvB-S) domains and the C-terminal head (RuvB-H) domain. The head domain binds DNA, while the ATPase domains jointly bind ATP, ADP or are empty depending on the state of the subunit in the translocation cycle. During a single DNA translocation step the structure of each domain remains the same, but their relative positions change.</text>
</comment>
<keyword evidence="7 9" id="KW-0233">DNA recombination</keyword>
<comment type="subcellular location">
    <subcellularLocation>
        <location evidence="9">Cytoplasm</location>
    </subcellularLocation>
</comment>
<dbReference type="CDD" id="cd00009">
    <property type="entry name" value="AAA"/>
    <property type="match status" value="1"/>
</dbReference>
<protein>
    <recommendedName>
        <fullName evidence="9">Holliday junction branch migration complex subunit RuvB</fullName>
        <ecNumber evidence="9">3.6.4.-</ecNumber>
    </recommendedName>
</protein>
<comment type="catalytic activity">
    <reaction evidence="9">
        <text>ATP + H2O = ADP + phosphate + H(+)</text>
        <dbReference type="Rhea" id="RHEA:13065"/>
        <dbReference type="ChEBI" id="CHEBI:15377"/>
        <dbReference type="ChEBI" id="CHEBI:15378"/>
        <dbReference type="ChEBI" id="CHEBI:30616"/>
        <dbReference type="ChEBI" id="CHEBI:43474"/>
        <dbReference type="ChEBI" id="CHEBI:456216"/>
    </reaction>
</comment>
<dbReference type="Pfam" id="PF17864">
    <property type="entry name" value="AAA_lid_4"/>
    <property type="match status" value="1"/>
</dbReference>
<keyword evidence="2 9" id="KW-0547">Nucleotide-binding</keyword>
<dbReference type="SMART" id="SM00382">
    <property type="entry name" value="AAA"/>
    <property type="match status" value="1"/>
</dbReference>
<dbReference type="EC" id="3.6.4.-" evidence="9"/>
<keyword evidence="3 9" id="KW-0227">DNA damage</keyword>
<evidence type="ECO:0000256" key="9">
    <source>
        <dbReference type="HAMAP-Rule" id="MF_00016"/>
    </source>
</evidence>
<keyword evidence="12" id="KW-1185">Reference proteome</keyword>
<comment type="similarity">
    <text evidence="9">Belongs to the RuvB family.</text>
</comment>
<dbReference type="InterPro" id="IPR008824">
    <property type="entry name" value="RuvB-like_N"/>
</dbReference>
<evidence type="ECO:0000259" key="10">
    <source>
        <dbReference type="SMART" id="SM00382"/>
    </source>
</evidence>
<organism evidence="11 12">
    <name type="scientific">Peptoniphilus ovalis</name>
    <dbReference type="NCBI Taxonomy" id="2841503"/>
    <lineage>
        <taxon>Bacteria</taxon>
        <taxon>Bacillati</taxon>
        <taxon>Bacillota</taxon>
        <taxon>Tissierellia</taxon>
        <taxon>Tissierellales</taxon>
        <taxon>Peptoniphilaceae</taxon>
        <taxon>Peptoniphilus</taxon>
    </lineage>
</organism>
<feature type="binding site" evidence="9">
    <location>
        <position position="21"/>
    </location>
    <ligand>
        <name>ATP</name>
        <dbReference type="ChEBI" id="CHEBI:30616"/>
    </ligand>
</feature>
<feature type="domain" description="AAA+ ATPase" evidence="10">
    <location>
        <begin position="52"/>
        <end position="179"/>
    </location>
</feature>
<dbReference type="InterPro" id="IPR041445">
    <property type="entry name" value="AAA_lid_4"/>
</dbReference>